<organism evidence="2 3">
    <name type="scientific">Nocardioides panzhihuensis</name>
    <dbReference type="NCBI Taxonomy" id="860243"/>
    <lineage>
        <taxon>Bacteria</taxon>
        <taxon>Bacillati</taxon>
        <taxon>Actinomycetota</taxon>
        <taxon>Actinomycetes</taxon>
        <taxon>Propionibacteriales</taxon>
        <taxon>Nocardioidaceae</taxon>
        <taxon>Nocardioides</taxon>
    </lineage>
</organism>
<feature type="signal peptide" evidence="1">
    <location>
        <begin position="1"/>
        <end position="19"/>
    </location>
</feature>
<proteinExistence type="predicted"/>
<evidence type="ECO:0008006" key="4">
    <source>
        <dbReference type="Google" id="ProtNLM"/>
    </source>
</evidence>
<feature type="chain" id="PRO_5039436185" description="Repetin" evidence="1">
    <location>
        <begin position="20"/>
        <end position="182"/>
    </location>
</feature>
<evidence type="ECO:0000313" key="3">
    <source>
        <dbReference type="Proteomes" id="UP000564496"/>
    </source>
</evidence>
<dbReference type="AlphaFoldDB" id="A0A7Z0DHQ7"/>
<gene>
    <name evidence="2" type="ORF">BJ988_000457</name>
</gene>
<reference evidence="2 3" key="1">
    <citation type="submission" date="2020-07" db="EMBL/GenBank/DDBJ databases">
        <title>Sequencing the genomes of 1000 actinobacteria strains.</title>
        <authorList>
            <person name="Klenk H.-P."/>
        </authorList>
    </citation>
    <scope>NUCLEOTIDE SEQUENCE [LARGE SCALE GENOMIC DNA]</scope>
    <source>
        <strain evidence="2 3">DSM 26487</strain>
    </source>
</reference>
<dbReference type="EMBL" id="JACBZR010000001">
    <property type="protein sequence ID" value="NYI75809.1"/>
    <property type="molecule type" value="Genomic_DNA"/>
</dbReference>
<accession>A0A7Z0DHQ7</accession>
<keyword evidence="3" id="KW-1185">Reference proteome</keyword>
<evidence type="ECO:0000256" key="1">
    <source>
        <dbReference type="SAM" id="SignalP"/>
    </source>
</evidence>
<name>A0A7Z0DHQ7_9ACTN</name>
<protein>
    <recommendedName>
        <fullName evidence="4">Repetin</fullName>
    </recommendedName>
</protein>
<evidence type="ECO:0000313" key="2">
    <source>
        <dbReference type="EMBL" id="NYI75809.1"/>
    </source>
</evidence>
<dbReference type="Proteomes" id="UP000564496">
    <property type="component" value="Unassembled WGS sequence"/>
</dbReference>
<dbReference type="RefSeq" id="WP_179656490.1">
    <property type="nucleotide sequence ID" value="NZ_JACBZR010000001.1"/>
</dbReference>
<comment type="caution">
    <text evidence="2">The sequence shown here is derived from an EMBL/GenBank/DDBJ whole genome shotgun (WGS) entry which is preliminary data.</text>
</comment>
<sequence>MQKRLRMPAPLLVCTSVGAALVLAAGAGAVAVPADSPTAADQITVDGTGGGTLQLPSYKGDTVSFRVHATADVDTPWAAQGSIDVTHVRPDGTVLADFTATVDCLMTGDDVAVISGKITRGGAPGLPGEEMGHQIGITVADHGRRDHLGWSWYVMGFLDTRPCTSTAPFFPTTAGNFRVEGP</sequence>
<keyword evidence="1" id="KW-0732">Signal</keyword>